<dbReference type="InterPro" id="IPR045074">
    <property type="entry name" value="GST_C_Tau"/>
</dbReference>
<keyword evidence="3" id="KW-0808">Transferase</keyword>
<evidence type="ECO:0000256" key="15">
    <source>
        <dbReference type="ARBA" id="ARBA00047899"/>
    </source>
</evidence>
<evidence type="ECO:0000256" key="10">
    <source>
        <dbReference type="ARBA" id="ARBA00022989"/>
    </source>
</evidence>
<dbReference type="CDD" id="cd03185">
    <property type="entry name" value="GST_C_Tau"/>
    <property type="match status" value="1"/>
</dbReference>
<dbReference type="CDD" id="cd23509">
    <property type="entry name" value="Gnk2-like"/>
    <property type="match status" value="2"/>
</dbReference>
<keyword evidence="8" id="KW-0418">Kinase</keyword>
<dbReference type="GO" id="GO:0004364">
    <property type="term" value="F:glutathione transferase activity"/>
    <property type="evidence" value="ECO:0007669"/>
    <property type="project" value="UniProtKB-EC"/>
</dbReference>
<dbReference type="PROSITE" id="PS50404">
    <property type="entry name" value="GST_NTER"/>
    <property type="match status" value="1"/>
</dbReference>
<name>A5BAG0_VITVI</name>
<dbReference type="FunFam" id="3.30.430.20:FF:000002">
    <property type="entry name" value="Cysteine-rich receptor-like protein kinase 10"/>
    <property type="match status" value="1"/>
</dbReference>
<feature type="domain" description="Gnk2-homologous" evidence="22">
    <location>
        <begin position="282"/>
        <end position="387"/>
    </location>
</feature>
<evidence type="ECO:0000256" key="11">
    <source>
        <dbReference type="ARBA" id="ARBA00023136"/>
    </source>
</evidence>
<evidence type="ECO:0000256" key="9">
    <source>
        <dbReference type="ARBA" id="ARBA00022840"/>
    </source>
</evidence>
<feature type="transmembrane region" description="Helical" evidence="18">
    <location>
        <begin position="415"/>
        <end position="436"/>
    </location>
</feature>
<dbReference type="Gene3D" id="3.30.430.20">
    <property type="entry name" value="Gnk2 domain, C-X8-C-X2-C motif"/>
    <property type="match status" value="1"/>
</dbReference>
<dbReference type="InterPro" id="IPR000719">
    <property type="entry name" value="Prot_kinase_dom"/>
</dbReference>
<dbReference type="Gene3D" id="1.10.510.10">
    <property type="entry name" value="Transferase(Phosphotransferase) domain 1"/>
    <property type="match status" value="1"/>
</dbReference>
<evidence type="ECO:0000259" key="21">
    <source>
        <dbReference type="PROSITE" id="PS50405"/>
    </source>
</evidence>
<evidence type="ECO:0000256" key="1">
    <source>
        <dbReference type="ARBA" id="ARBA00004167"/>
    </source>
</evidence>
<dbReference type="InterPro" id="IPR008271">
    <property type="entry name" value="Ser/Thr_kinase_AS"/>
</dbReference>
<dbReference type="InterPro" id="IPR002902">
    <property type="entry name" value="GNK2"/>
</dbReference>
<dbReference type="InterPro" id="IPR010987">
    <property type="entry name" value="Glutathione-S-Trfase_C-like"/>
</dbReference>
<evidence type="ECO:0000313" key="23">
    <source>
        <dbReference type="EMBL" id="CAN65425.1"/>
    </source>
</evidence>
<evidence type="ECO:0000256" key="16">
    <source>
        <dbReference type="ARBA" id="ARBA00047960"/>
    </source>
</evidence>
<dbReference type="GO" id="GO:0006749">
    <property type="term" value="P:glutathione metabolic process"/>
    <property type="evidence" value="ECO:0007669"/>
    <property type="project" value="InterPro"/>
</dbReference>
<dbReference type="InterPro" id="IPR001245">
    <property type="entry name" value="Ser-Thr/Tyr_kinase_cat_dom"/>
</dbReference>
<dbReference type="GO" id="GO:0016020">
    <property type="term" value="C:membrane"/>
    <property type="evidence" value="ECO:0007669"/>
    <property type="project" value="UniProtKB-SubCell"/>
</dbReference>
<dbReference type="Gene3D" id="3.40.30.10">
    <property type="entry name" value="Glutaredoxin"/>
    <property type="match status" value="1"/>
</dbReference>
<dbReference type="InterPro" id="IPR036282">
    <property type="entry name" value="Glutathione-S-Trfase_C_sf"/>
</dbReference>
<evidence type="ECO:0000256" key="14">
    <source>
        <dbReference type="ARBA" id="ARBA00023180"/>
    </source>
</evidence>
<protein>
    <recommendedName>
        <fullName evidence="24">Cysteine-rich receptor-like protein kinase 10</fullName>
    </recommendedName>
</protein>
<dbReference type="SFLD" id="SFLDG00358">
    <property type="entry name" value="Main_(cytGST)"/>
    <property type="match status" value="1"/>
</dbReference>
<feature type="domain" description="Gnk2-homologous" evidence="22">
    <location>
        <begin position="168"/>
        <end position="276"/>
    </location>
</feature>
<dbReference type="Pfam" id="PF13410">
    <property type="entry name" value="GST_C_2"/>
    <property type="match status" value="1"/>
</dbReference>
<keyword evidence="12" id="KW-1015">Disulfide bond</keyword>
<dbReference type="PROSITE" id="PS50405">
    <property type="entry name" value="GST_CTER"/>
    <property type="match status" value="1"/>
</dbReference>
<dbReference type="Gene3D" id="1.20.1050.10">
    <property type="match status" value="1"/>
</dbReference>
<dbReference type="PANTHER" id="PTHR27002:SF814">
    <property type="entry name" value="CYSTEINE-RICH RECEPTOR-LIKE PROTEIN KINASE 10"/>
    <property type="match status" value="1"/>
</dbReference>
<dbReference type="InterPro" id="IPR038408">
    <property type="entry name" value="GNK2_sf"/>
</dbReference>
<dbReference type="InterPro" id="IPR004045">
    <property type="entry name" value="Glutathione_S-Trfase_N"/>
</dbReference>
<dbReference type="FunFam" id="3.40.30.10:FF:000014">
    <property type="entry name" value="Tau class glutathione S-transferase"/>
    <property type="match status" value="1"/>
</dbReference>
<evidence type="ECO:0000256" key="7">
    <source>
        <dbReference type="ARBA" id="ARBA00022741"/>
    </source>
</evidence>
<evidence type="ECO:0000256" key="18">
    <source>
        <dbReference type="SAM" id="Phobius"/>
    </source>
</evidence>
<accession>A5BAG0</accession>
<dbReference type="InterPro" id="IPR040079">
    <property type="entry name" value="Glutathione_S-Trfase"/>
</dbReference>
<dbReference type="PROSITE" id="PS50011">
    <property type="entry name" value="PROTEIN_KINASE_DOM"/>
    <property type="match status" value="1"/>
</dbReference>
<evidence type="ECO:0000256" key="2">
    <source>
        <dbReference type="ARBA" id="ARBA00022527"/>
    </source>
</evidence>
<dbReference type="Pfam" id="PF01657">
    <property type="entry name" value="Stress-antifung"/>
    <property type="match status" value="2"/>
</dbReference>
<dbReference type="InterPro" id="IPR011009">
    <property type="entry name" value="Kinase-like_dom_sf"/>
</dbReference>
<dbReference type="Pfam" id="PF02798">
    <property type="entry name" value="GST_N"/>
    <property type="match status" value="1"/>
</dbReference>
<keyword evidence="6" id="KW-0677">Repeat</keyword>
<dbReference type="SUPFAM" id="SSF52833">
    <property type="entry name" value="Thioredoxin-like"/>
    <property type="match status" value="1"/>
</dbReference>
<dbReference type="PROSITE" id="PS00108">
    <property type="entry name" value="PROTEIN_KINASE_ST"/>
    <property type="match status" value="1"/>
</dbReference>
<keyword evidence="2" id="KW-0723">Serine/threonine-protein kinase</keyword>
<keyword evidence="13" id="KW-0675">Receptor</keyword>
<comment type="catalytic activity">
    <reaction evidence="17">
        <text>L-seryl-[protein] + ATP = O-phospho-L-seryl-[protein] + ADP + H(+)</text>
        <dbReference type="Rhea" id="RHEA:17989"/>
        <dbReference type="Rhea" id="RHEA-COMP:9863"/>
        <dbReference type="Rhea" id="RHEA-COMP:11604"/>
        <dbReference type="ChEBI" id="CHEBI:15378"/>
        <dbReference type="ChEBI" id="CHEBI:29999"/>
        <dbReference type="ChEBI" id="CHEBI:30616"/>
        <dbReference type="ChEBI" id="CHEBI:83421"/>
        <dbReference type="ChEBI" id="CHEBI:456216"/>
        <dbReference type="EC" id="2.7.11.1"/>
    </reaction>
</comment>
<evidence type="ECO:0008006" key="24">
    <source>
        <dbReference type="Google" id="ProtNLM"/>
    </source>
</evidence>
<gene>
    <name evidence="23" type="ORF">VITISV_005300</name>
</gene>
<keyword evidence="9" id="KW-0067">ATP-binding</keyword>
<dbReference type="CDD" id="cd03058">
    <property type="entry name" value="GST_N_Tau"/>
    <property type="match status" value="1"/>
</dbReference>
<keyword evidence="10 18" id="KW-1133">Transmembrane helix</keyword>
<evidence type="ECO:0000259" key="22">
    <source>
        <dbReference type="PROSITE" id="PS51473"/>
    </source>
</evidence>
<dbReference type="EMBL" id="AM452250">
    <property type="protein sequence ID" value="CAN65425.1"/>
    <property type="molecule type" value="Genomic_DNA"/>
</dbReference>
<keyword evidence="14" id="KW-0325">Glycoprotein</keyword>
<evidence type="ECO:0000256" key="12">
    <source>
        <dbReference type="ARBA" id="ARBA00023157"/>
    </source>
</evidence>
<evidence type="ECO:0000259" key="20">
    <source>
        <dbReference type="PROSITE" id="PS50404"/>
    </source>
</evidence>
<dbReference type="SMART" id="SM00220">
    <property type="entry name" value="S_TKc"/>
    <property type="match status" value="1"/>
</dbReference>
<dbReference type="GO" id="GO:0005524">
    <property type="term" value="F:ATP binding"/>
    <property type="evidence" value="ECO:0007669"/>
    <property type="project" value="UniProtKB-KW"/>
</dbReference>
<dbReference type="GO" id="GO:0004674">
    <property type="term" value="F:protein serine/threonine kinase activity"/>
    <property type="evidence" value="ECO:0007669"/>
    <property type="project" value="UniProtKB-KW"/>
</dbReference>
<dbReference type="PANTHER" id="PTHR27002">
    <property type="entry name" value="RECEPTOR-LIKE SERINE/THREONINE-PROTEIN KINASE SD1-8"/>
    <property type="match status" value="1"/>
</dbReference>
<dbReference type="ExpressionAtlas" id="A5BAG0">
    <property type="expression patterns" value="baseline and differential"/>
</dbReference>
<dbReference type="SFLD" id="SFLDG01152">
    <property type="entry name" value="Main.3:_Omega-_and_Tau-like"/>
    <property type="match status" value="1"/>
</dbReference>
<comment type="catalytic activity">
    <reaction evidence="16">
        <text>RX + glutathione = an S-substituted glutathione + a halide anion + H(+)</text>
        <dbReference type="Rhea" id="RHEA:16437"/>
        <dbReference type="ChEBI" id="CHEBI:15378"/>
        <dbReference type="ChEBI" id="CHEBI:16042"/>
        <dbReference type="ChEBI" id="CHEBI:17792"/>
        <dbReference type="ChEBI" id="CHEBI:57925"/>
        <dbReference type="ChEBI" id="CHEBI:90779"/>
        <dbReference type="EC" id="2.5.1.18"/>
    </reaction>
</comment>
<proteinExistence type="predicted"/>
<keyword evidence="4 18" id="KW-0812">Transmembrane</keyword>
<dbReference type="SFLD" id="SFLDS00019">
    <property type="entry name" value="Glutathione_Transferase_(cytos"/>
    <property type="match status" value="1"/>
</dbReference>
<keyword evidence="5" id="KW-0732">Signal</keyword>
<feature type="domain" description="Protein kinase" evidence="19">
    <location>
        <begin position="499"/>
        <end position="775"/>
    </location>
</feature>
<feature type="domain" description="GST C-terminal" evidence="21">
    <location>
        <begin position="86"/>
        <end position="225"/>
    </location>
</feature>
<dbReference type="Pfam" id="PF07714">
    <property type="entry name" value="PK_Tyr_Ser-Thr"/>
    <property type="match status" value="1"/>
</dbReference>
<dbReference type="SUPFAM" id="SSF56112">
    <property type="entry name" value="Protein kinase-like (PK-like)"/>
    <property type="match status" value="1"/>
</dbReference>
<dbReference type="FunFam" id="3.30.200.20:FF:000195">
    <property type="entry name" value="G-type lectin S-receptor-like serine/threonine-protein kinase"/>
    <property type="match status" value="1"/>
</dbReference>
<reference evidence="23" key="1">
    <citation type="journal article" date="2007" name="PLoS ONE">
        <title>The first genome sequence of an elite grapevine cultivar (Pinot noir Vitis vinifera L.): coping with a highly heterozygous genome.</title>
        <authorList>
            <person name="Velasco R."/>
            <person name="Zharkikh A."/>
            <person name="Troggio M."/>
            <person name="Cartwright D.A."/>
            <person name="Cestaro A."/>
            <person name="Pruss D."/>
            <person name="Pindo M."/>
            <person name="FitzGerald L.M."/>
            <person name="Vezzulli S."/>
            <person name="Reid J."/>
            <person name="Malacarne G."/>
            <person name="Iliev D."/>
            <person name="Coppola G."/>
            <person name="Wardell B."/>
            <person name="Micheletti D."/>
            <person name="Macalma T."/>
            <person name="Facci M."/>
            <person name="Mitchell J.T."/>
            <person name="Perazzolli M."/>
            <person name="Eldredge G."/>
            <person name="Gatto P."/>
            <person name="Oyzerski R."/>
            <person name="Moretto M."/>
            <person name="Gutin N."/>
            <person name="Stefanini M."/>
            <person name="Chen Y."/>
            <person name="Segala C."/>
            <person name="Davenport C."/>
            <person name="Dematte L."/>
            <person name="Mraz A."/>
            <person name="Battilana J."/>
            <person name="Stormo K."/>
            <person name="Costa F."/>
            <person name="Tao Q."/>
            <person name="Si-Ammour A."/>
            <person name="Harkins T."/>
            <person name="Lackey A."/>
            <person name="Perbost C."/>
            <person name="Taillon B."/>
            <person name="Stella A."/>
            <person name="Solovyev V."/>
            <person name="Fawcett J.A."/>
            <person name="Sterck L."/>
            <person name="Vandepoele K."/>
            <person name="Grando S.M."/>
            <person name="Toppo S."/>
            <person name="Moser C."/>
            <person name="Lanchbury J."/>
            <person name="Bogden R."/>
            <person name="Skolnick M."/>
            <person name="Sgaramella V."/>
            <person name="Bhatnagar S.K."/>
            <person name="Fontana P."/>
            <person name="Gutin A."/>
            <person name="Van de Peer Y."/>
            <person name="Salamini F."/>
            <person name="Viola R."/>
        </authorList>
    </citation>
    <scope>NUCLEOTIDE SEQUENCE</scope>
</reference>
<evidence type="ECO:0000256" key="3">
    <source>
        <dbReference type="ARBA" id="ARBA00022679"/>
    </source>
</evidence>
<feature type="domain" description="GST N-terminal" evidence="20">
    <location>
        <begin position="2"/>
        <end position="81"/>
    </location>
</feature>
<evidence type="ECO:0000256" key="17">
    <source>
        <dbReference type="ARBA" id="ARBA00048679"/>
    </source>
</evidence>
<evidence type="ECO:0000256" key="5">
    <source>
        <dbReference type="ARBA" id="ARBA00022729"/>
    </source>
</evidence>
<dbReference type="Gene3D" id="3.30.200.20">
    <property type="entry name" value="Phosphorylase Kinase, domain 1"/>
    <property type="match status" value="1"/>
</dbReference>
<dbReference type="FunFam" id="1.10.510.10:FF:000467">
    <property type="entry name" value="Liguleless narrow1"/>
    <property type="match status" value="1"/>
</dbReference>
<keyword evidence="11 18" id="KW-0472">Membrane</keyword>
<dbReference type="CDD" id="cd14066">
    <property type="entry name" value="STKc_IRAK"/>
    <property type="match status" value="1"/>
</dbReference>
<evidence type="ECO:0000256" key="6">
    <source>
        <dbReference type="ARBA" id="ARBA00022737"/>
    </source>
</evidence>
<sequence length="815" mass="91364">MAGVKLLGFWASPFGYRVIWTLKLKGINYEYIEEDLGNKSQLLLHHNPVHKKIPVLLHGDKAVAESLVILEYIEETWPENPLLPTDAYERAMARFWINFGESKSATFFQFFKSAAGEEQEKAIKETVEILKIIEEQSLGEKKFFGGEAIGLVDIAFGWLAYWFEGTEEAVGTKLLNSTTFPRLHAWIQNFKQSNLGALLSRSLNNEGGISSFSMVYEGEDPDKVYGLFLCRPDVSKHICQSCIDAATLKIVQVCQHKKEAIIWYNECFLRYSNRSFFSNLEMKPTLYMWNRQNASAPDKFDQKLGEMFQNLTAKATSSDGMYAIGQVEVSNFLNLYGIVQCTRDLRMSYCRQCLDEVVGYIPNFMEGKEGGRVLAPSCYIRYEIYPFAAVEDPIVEAQVPSSISPRGRKGRKTKWIATGTSLSGIVVVAFCVYYVIRRRKGADPEEKESKGDLCLLDLGGGRLDAEDYSSETLQGDMLAKSKEFPVIGFDIVYEATQHFSNDNKLGEGGFGPVYKGTLSDGKEIAVKRLSRTSGQGLQEFKNEVILIAKLQHRNLVRLLGCCLEGNELLLIYEYMPNKSLDFFLFDSTRGLELDWKTRFSIINGIARGISYLHEDSRLRIIHRDLKPSNILLDGDMNPKISDFGLARIFAGSENGTNTAKIVGSYGYMAPEYAMEGLYSNKSDVFSFGVVLLEIITGRKNAGFHLSGMGLSLLSYAWQLWNEGKGLELMDPLLGDSCCPDEFLRCYHIGLLCVQEDAFDRPTMSSVIIMLRSESLSLRQPERPAFSVGRFANNQEIASGSSSSVNGLTASTAVPR</sequence>
<evidence type="ECO:0000256" key="4">
    <source>
        <dbReference type="ARBA" id="ARBA00022692"/>
    </source>
</evidence>
<evidence type="ECO:0000256" key="8">
    <source>
        <dbReference type="ARBA" id="ARBA00022777"/>
    </source>
</evidence>
<comment type="subcellular location">
    <subcellularLocation>
        <location evidence="1">Membrane</location>
        <topology evidence="1">Single-pass membrane protein</topology>
    </subcellularLocation>
</comment>
<comment type="catalytic activity">
    <reaction evidence="15">
        <text>L-threonyl-[protein] + ATP = O-phospho-L-threonyl-[protein] + ADP + H(+)</text>
        <dbReference type="Rhea" id="RHEA:46608"/>
        <dbReference type="Rhea" id="RHEA-COMP:11060"/>
        <dbReference type="Rhea" id="RHEA-COMP:11605"/>
        <dbReference type="ChEBI" id="CHEBI:15378"/>
        <dbReference type="ChEBI" id="CHEBI:30013"/>
        <dbReference type="ChEBI" id="CHEBI:30616"/>
        <dbReference type="ChEBI" id="CHEBI:61977"/>
        <dbReference type="ChEBI" id="CHEBI:456216"/>
        <dbReference type="EC" id="2.7.11.1"/>
    </reaction>
</comment>
<keyword evidence="7" id="KW-0547">Nucleotide-binding</keyword>
<dbReference type="InterPro" id="IPR036249">
    <property type="entry name" value="Thioredoxin-like_sf"/>
</dbReference>
<organism evidence="23">
    <name type="scientific">Vitis vinifera</name>
    <name type="common">Grape</name>
    <dbReference type="NCBI Taxonomy" id="29760"/>
    <lineage>
        <taxon>Eukaryota</taxon>
        <taxon>Viridiplantae</taxon>
        <taxon>Streptophyta</taxon>
        <taxon>Embryophyta</taxon>
        <taxon>Tracheophyta</taxon>
        <taxon>Spermatophyta</taxon>
        <taxon>Magnoliopsida</taxon>
        <taxon>eudicotyledons</taxon>
        <taxon>Gunneridae</taxon>
        <taxon>Pentapetalae</taxon>
        <taxon>rosids</taxon>
        <taxon>Vitales</taxon>
        <taxon>Vitaceae</taxon>
        <taxon>Viteae</taxon>
        <taxon>Vitis</taxon>
    </lineage>
</organism>
<dbReference type="FunFam" id="1.20.1050.10:FF:000194">
    <property type="entry name" value="Uncharacterized protein"/>
    <property type="match status" value="1"/>
</dbReference>
<dbReference type="PROSITE" id="PS51473">
    <property type="entry name" value="GNK2"/>
    <property type="match status" value="2"/>
</dbReference>
<dbReference type="InterPro" id="IPR045073">
    <property type="entry name" value="Omega/Tau-like"/>
</dbReference>
<dbReference type="AlphaFoldDB" id="A5BAG0"/>
<dbReference type="SUPFAM" id="SSF47616">
    <property type="entry name" value="GST C-terminal domain-like"/>
    <property type="match status" value="1"/>
</dbReference>
<evidence type="ECO:0000259" key="19">
    <source>
        <dbReference type="PROSITE" id="PS50011"/>
    </source>
</evidence>
<evidence type="ECO:0000256" key="13">
    <source>
        <dbReference type="ARBA" id="ARBA00023170"/>
    </source>
</evidence>